<evidence type="ECO:0000256" key="5">
    <source>
        <dbReference type="RuleBase" id="RU004508"/>
    </source>
</evidence>
<dbReference type="OrthoDB" id="5342089at2"/>
<dbReference type="Gene3D" id="3.90.1150.10">
    <property type="entry name" value="Aspartate Aminotransferase, domain 1"/>
    <property type="match status" value="1"/>
</dbReference>
<keyword evidence="7" id="KW-1185">Reference proteome</keyword>
<dbReference type="PANTHER" id="PTHR30244:SF36">
    <property type="entry name" value="3-OXO-GLUCOSE-6-PHOSPHATE:GLUTAMATE AMINOTRANSFERASE"/>
    <property type="match status" value="1"/>
</dbReference>
<evidence type="ECO:0000256" key="4">
    <source>
        <dbReference type="PIRSR" id="PIRSR000390-2"/>
    </source>
</evidence>
<proteinExistence type="inferred from homology"/>
<keyword evidence="1 4" id="KW-0663">Pyridoxal phosphate</keyword>
<dbReference type="PIRSF" id="PIRSF000390">
    <property type="entry name" value="PLP_StrS"/>
    <property type="match status" value="1"/>
</dbReference>
<dbReference type="Gene3D" id="3.40.640.10">
    <property type="entry name" value="Type I PLP-dependent aspartate aminotransferase-like (Major domain)"/>
    <property type="match status" value="1"/>
</dbReference>
<dbReference type="EMBL" id="VWPH01000005">
    <property type="protein sequence ID" value="KAA5834554.1"/>
    <property type="molecule type" value="Genomic_DNA"/>
</dbReference>
<sequence>MAVVRVPFAGVAGENESLLADFLSPLSAQLRSGQFIGGGEVAAFEGRIAELHDVAHAVAVNSGTDALRLVLRALGIEAGATGITVANTFVATAGAMISEGLRPLLVDVADDENIDVEALDRAITADTRVVIAVHLRGLPARIGAIRDLCARRGVLLVEDCAQAILASSDGVPVGGFGIAGCFSLHPLKNLGACGDAGVVVTDDDELARELRLLRNHGLQDRDTVVRWGENSRLDSLQACLLNIKLSHLEEWTKRRRDLAQIYDEGLSGLPITTPVVGGNAVHVYHRYVIRTDQRAELQAHLRNSGIETAIHYPVPIHRQPAAGDGSVEVAAGGLPVTEKQAAEILSLPLHPALDERQIHLVVQEMNAFFGN</sequence>
<dbReference type="InterPro" id="IPR000653">
    <property type="entry name" value="DegT/StrS_aminotransferase"/>
</dbReference>
<reference evidence="6 7" key="1">
    <citation type="submission" date="2019-09" db="EMBL/GenBank/DDBJ databases">
        <title>Draft genome sequence of the thermophilic Saccharopolyspora hirsuta VKM Ac-666T.</title>
        <authorList>
            <person name="Lobastova T.G."/>
            <person name="Fokina V."/>
            <person name="Bragin E.Y."/>
            <person name="Shtratnikova V.Y."/>
            <person name="Starodumova I.P."/>
            <person name="Tarlachkov S.V."/>
            <person name="Donova M.V."/>
        </authorList>
    </citation>
    <scope>NUCLEOTIDE SEQUENCE [LARGE SCALE GENOMIC DNA]</scope>
    <source>
        <strain evidence="6 7">VKM Ac-666</strain>
    </source>
</reference>
<dbReference type="CDD" id="cd00616">
    <property type="entry name" value="AHBA_syn"/>
    <property type="match status" value="1"/>
</dbReference>
<dbReference type="InterPro" id="IPR015424">
    <property type="entry name" value="PyrdxlP-dep_Trfase"/>
</dbReference>
<feature type="active site" description="Proton acceptor" evidence="3">
    <location>
        <position position="188"/>
    </location>
</feature>
<dbReference type="InterPro" id="IPR015422">
    <property type="entry name" value="PyrdxlP-dep_Trfase_small"/>
</dbReference>
<name>A0A5M7C4R8_SACHI</name>
<evidence type="ECO:0000313" key="6">
    <source>
        <dbReference type="EMBL" id="KAA5834554.1"/>
    </source>
</evidence>
<protein>
    <submittedName>
        <fullName evidence="6">DegT/DnrJ/EryC1/StrS family aminotransferase</fullName>
    </submittedName>
</protein>
<evidence type="ECO:0000313" key="7">
    <source>
        <dbReference type="Proteomes" id="UP000323946"/>
    </source>
</evidence>
<dbReference type="GO" id="GO:0030170">
    <property type="term" value="F:pyridoxal phosphate binding"/>
    <property type="evidence" value="ECO:0007669"/>
    <property type="project" value="TreeGrafter"/>
</dbReference>
<dbReference type="GO" id="GO:0008483">
    <property type="term" value="F:transaminase activity"/>
    <property type="evidence" value="ECO:0007669"/>
    <property type="project" value="UniProtKB-KW"/>
</dbReference>
<dbReference type="SUPFAM" id="SSF53383">
    <property type="entry name" value="PLP-dependent transferases"/>
    <property type="match status" value="1"/>
</dbReference>
<keyword evidence="6" id="KW-0808">Transferase</keyword>
<dbReference type="InterPro" id="IPR015421">
    <property type="entry name" value="PyrdxlP-dep_Trfase_major"/>
</dbReference>
<keyword evidence="6" id="KW-0032">Aminotransferase</keyword>
<evidence type="ECO:0000256" key="2">
    <source>
        <dbReference type="ARBA" id="ARBA00037999"/>
    </source>
</evidence>
<dbReference type="PANTHER" id="PTHR30244">
    <property type="entry name" value="TRANSAMINASE"/>
    <property type="match status" value="1"/>
</dbReference>
<organism evidence="6 7">
    <name type="scientific">Saccharopolyspora hirsuta</name>
    <dbReference type="NCBI Taxonomy" id="1837"/>
    <lineage>
        <taxon>Bacteria</taxon>
        <taxon>Bacillati</taxon>
        <taxon>Actinomycetota</taxon>
        <taxon>Actinomycetes</taxon>
        <taxon>Pseudonocardiales</taxon>
        <taxon>Pseudonocardiaceae</taxon>
        <taxon>Saccharopolyspora</taxon>
    </lineage>
</organism>
<evidence type="ECO:0000256" key="3">
    <source>
        <dbReference type="PIRSR" id="PIRSR000390-1"/>
    </source>
</evidence>
<evidence type="ECO:0000256" key="1">
    <source>
        <dbReference type="ARBA" id="ARBA00022898"/>
    </source>
</evidence>
<dbReference type="Pfam" id="PF01041">
    <property type="entry name" value="DegT_DnrJ_EryC1"/>
    <property type="match status" value="1"/>
</dbReference>
<dbReference type="Proteomes" id="UP000323946">
    <property type="component" value="Unassembled WGS sequence"/>
</dbReference>
<comment type="similarity">
    <text evidence="2 5">Belongs to the DegT/DnrJ/EryC1 family.</text>
</comment>
<accession>A0A5M7C4R8</accession>
<comment type="caution">
    <text evidence="6">The sequence shown here is derived from an EMBL/GenBank/DDBJ whole genome shotgun (WGS) entry which is preliminary data.</text>
</comment>
<dbReference type="AlphaFoldDB" id="A0A5M7C4R8"/>
<dbReference type="GO" id="GO:0000271">
    <property type="term" value="P:polysaccharide biosynthetic process"/>
    <property type="evidence" value="ECO:0007669"/>
    <property type="project" value="TreeGrafter"/>
</dbReference>
<gene>
    <name evidence="6" type="ORF">F1721_12870</name>
</gene>
<feature type="modified residue" description="N6-(pyridoxal phosphate)lysine" evidence="4">
    <location>
        <position position="188"/>
    </location>
</feature>